<dbReference type="SMART" id="SM00934">
    <property type="entry name" value="OMPdecase"/>
    <property type="match status" value="1"/>
</dbReference>
<dbReference type="AlphaFoldDB" id="A0A1C6J970"/>
<dbReference type="Pfam" id="PF00215">
    <property type="entry name" value="OMPdecase"/>
    <property type="match status" value="1"/>
</dbReference>
<gene>
    <name evidence="7" type="primary">pyrF</name>
    <name evidence="9" type="ORF">SAMEA3545359_02008</name>
</gene>
<dbReference type="SUPFAM" id="SSF51366">
    <property type="entry name" value="Ribulose-phoshate binding barrel"/>
    <property type="match status" value="1"/>
</dbReference>
<dbReference type="GO" id="GO:0044205">
    <property type="term" value="P:'de novo' UMP biosynthetic process"/>
    <property type="evidence" value="ECO:0007669"/>
    <property type="project" value="UniProtKB-UniRule"/>
</dbReference>
<comment type="catalytic activity">
    <reaction evidence="6 7">
        <text>orotidine 5'-phosphate + H(+) = UMP + CO2</text>
        <dbReference type="Rhea" id="RHEA:11596"/>
        <dbReference type="ChEBI" id="CHEBI:15378"/>
        <dbReference type="ChEBI" id="CHEBI:16526"/>
        <dbReference type="ChEBI" id="CHEBI:57538"/>
        <dbReference type="ChEBI" id="CHEBI:57865"/>
        <dbReference type="EC" id="4.1.1.23"/>
    </reaction>
</comment>
<dbReference type="NCBIfam" id="TIGR02127">
    <property type="entry name" value="pyrF_sub2"/>
    <property type="match status" value="1"/>
</dbReference>
<dbReference type="HAMAP" id="MF_01215">
    <property type="entry name" value="OMPdecase_type2"/>
    <property type="match status" value="1"/>
</dbReference>
<reference evidence="9" key="1">
    <citation type="submission" date="2015-09" db="EMBL/GenBank/DDBJ databases">
        <authorList>
            <consortium name="Pathogen Informatics"/>
        </authorList>
    </citation>
    <scope>NUCLEOTIDE SEQUENCE</scope>
    <source>
        <strain evidence="9">2789STDY5834896</strain>
    </source>
</reference>
<evidence type="ECO:0000256" key="4">
    <source>
        <dbReference type="ARBA" id="ARBA00022975"/>
    </source>
</evidence>
<dbReference type="EMBL" id="FMHG01000001">
    <property type="protein sequence ID" value="SCJ78610.1"/>
    <property type="molecule type" value="Genomic_DNA"/>
</dbReference>
<keyword evidence="5 7" id="KW-0456">Lyase</keyword>
<evidence type="ECO:0000256" key="7">
    <source>
        <dbReference type="HAMAP-Rule" id="MF_01215"/>
    </source>
</evidence>
<comment type="pathway">
    <text evidence="1 7">Pyrimidine metabolism; UMP biosynthesis via de novo pathway; UMP from orotate: step 2/2.</text>
</comment>
<dbReference type="EC" id="4.1.1.23" evidence="7"/>
<name>A0A1C6J970_9FIRM</name>
<organism evidence="9">
    <name type="scientific">uncultured Anaerotruncus sp</name>
    <dbReference type="NCBI Taxonomy" id="905011"/>
    <lineage>
        <taxon>Bacteria</taxon>
        <taxon>Bacillati</taxon>
        <taxon>Bacillota</taxon>
        <taxon>Clostridia</taxon>
        <taxon>Eubacteriales</taxon>
        <taxon>Oscillospiraceae</taxon>
        <taxon>Anaerotruncus</taxon>
        <taxon>environmental samples</taxon>
    </lineage>
</organism>
<keyword evidence="4 7" id="KW-0665">Pyrimidine biosynthesis</keyword>
<dbReference type="GO" id="GO:0004590">
    <property type="term" value="F:orotidine-5'-phosphate decarboxylase activity"/>
    <property type="evidence" value="ECO:0007669"/>
    <property type="project" value="UniProtKB-UniRule"/>
</dbReference>
<dbReference type="InterPro" id="IPR001754">
    <property type="entry name" value="OMPdeCOase_dom"/>
</dbReference>
<evidence type="ECO:0000313" key="9">
    <source>
        <dbReference type="EMBL" id="SCJ78610.1"/>
    </source>
</evidence>
<evidence type="ECO:0000256" key="1">
    <source>
        <dbReference type="ARBA" id="ARBA00004861"/>
    </source>
</evidence>
<comment type="similarity">
    <text evidence="2 7">Belongs to the OMP decarboxylase family. Type 2 subfamily.</text>
</comment>
<protein>
    <recommendedName>
        <fullName evidence="7">Orotidine 5'-phosphate decarboxylase</fullName>
        <ecNumber evidence="7">4.1.1.23</ecNumber>
    </recommendedName>
    <alternativeName>
        <fullName evidence="7">OMP decarboxylase</fullName>
        <shortName evidence="7">OMPDCase</shortName>
        <shortName evidence="7">OMPdecase</shortName>
    </alternativeName>
</protein>
<proteinExistence type="inferred from homology"/>
<dbReference type="PANTHER" id="PTHR43375:SF1">
    <property type="entry name" value="OROTIDINE 5'-PHOSPHATE DECARBOXYLASE"/>
    <property type="match status" value="1"/>
</dbReference>
<dbReference type="PANTHER" id="PTHR43375">
    <property type="entry name" value="OROTIDINE 5'-PHOSPHATE DECARBOXYLASE"/>
    <property type="match status" value="1"/>
</dbReference>
<feature type="active site" description="Proton donor" evidence="7">
    <location>
        <position position="100"/>
    </location>
</feature>
<dbReference type="FunFam" id="3.20.20.70:FF:000246">
    <property type="entry name" value="Orotidine 5'-phosphate decarboxylase"/>
    <property type="match status" value="1"/>
</dbReference>
<dbReference type="PROSITE" id="PS00156">
    <property type="entry name" value="OMPDECASE"/>
    <property type="match status" value="1"/>
</dbReference>
<feature type="domain" description="Orotidine 5'-phosphate decarboxylase" evidence="8">
    <location>
        <begin position="18"/>
        <end position="270"/>
    </location>
</feature>
<sequence length="294" mass="32425">MSKMIVDRLYQSVAEKGPICVGLDTDISYVPQWLRDECENDGEAVLAFNKQIIDACCDVAGCFKVQIAYYESLGLQGLQAYRDTLAYLRQKGQIVIADIKRGDIAKTAEMYAKGHFTGDFEADLVTLSPFMGLDSITPYLPYIKEQEKGVFVLVRTSNPGREDFQYIRSESGETIYDIVGRRLQDEIGVDCMGQCGYSSVGAVIGGTSSLEAETIRKKLDKTFFLIPGYGAQGGKAEDIARYLKGRNGGVVNSSRAVLLAYKKAGDERDFATAARNEVIKAREEILSACAEYEK</sequence>
<evidence type="ECO:0000256" key="5">
    <source>
        <dbReference type="ARBA" id="ARBA00023239"/>
    </source>
</evidence>
<keyword evidence="3 7" id="KW-0210">Decarboxylase</keyword>
<dbReference type="InterPro" id="IPR011995">
    <property type="entry name" value="OMPdecase_type-2"/>
</dbReference>
<dbReference type="CDD" id="cd04725">
    <property type="entry name" value="OMP_decarboxylase_like"/>
    <property type="match status" value="1"/>
</dbReference>
<evidence type="ECO:0000259" key="8">
    <source>
        <dbReference type="SMART" id="SM00934"/>
    </source>
</evidence>
<dbReference type="InterPro" id="IPR013785">
    <property type="entry name" value="Aldolase_TIM"/>
</dbReference>
<evidence type="ECO:0000256" key="2">
    <source>
        <dbReference type="ARBA" id="ARBA00008847"/>
    </source>
</evidence>
<accession>A0A1C6J970</accession>
<evidence type="ECO:0000256" key="3">
    <source>
        <dbReference type="ARBA" id="ARBA00022793"/>
    </source>
</evidence>
<dbReference type="Gene3D" id="3.20.20.70">
    <property type="entry name" value="Aldolase class I"/>
    <property type="match status" value="1"/>
</dbReference>
<dbReference type="InterPro" id="IPR018089">
    <property type="entry name" value="OMPdecase_AS"/>
</dbReference>
<evidence type="ECO:0000256" key="6">
    <source>
        <dbReference type="ARBA" id="ARBA00049157"/>
    </source>
</evidence>
<dbReference type="GO" id="GO:0006207">
    <property type="term" value="P:'de novo' pyrimidine nucleobase biosynthetic process"/>
    <property type="evidence" value="ECO:0007669"/>
    <property type="project" value="InterPro"/>
</dbReference>
<dbReference type="InterPro" id="IPR011060">
    <property type="entry name" value="RibuloseP-bd_barrel"/>
</dbReference>
<dbReference type="UniPathway" id="UPA00070">
    <property type="reaction ID" value="UER00120"/>
</dbReference>